<dbReference type="GO" id="GO:0004519">
    <property type="term" value="F:endonuclease activity"/>
    <property type="evidence" value="ECO:0007669"/>
    <property type="project" value="UniProtKB-KW"/>
</dbReference>
<gene>
    <name evidence="2" type="ORF">HC138_08170</name>
</gene>
<dbReference type="RefSeq" id="WP_167616855.1">
    <property type="nucleotide sequence ID" value="NZ_JAAUVV010000015.1"/>
</dbReference>
<organism evidence="2 3">
    <name type="scientific">Corynebacterium coyleae</name>
    <dbReference type="NCBI Taxonomy" id="53374"/>
    <lineage>
        <taxon>Bacteria</taxon>
        <taxon>Bacillati</taxon>
        <taxon>Actinomycetota</taxon>
        <taxon>Actinomycetes</taxon>
        <taxon>Mycobacteriales</taxon>
        <taxon>Corynebacteriaceae</taxon>
        <taxon>Corynebacterium</taxon>
    </lineage>
</organism>
<evidence type="ECO:0000259" key="1">
    <source>
        <dbReference type="Pfam" id="PF07510"/>
    </source>
</evidence>
<feature type="domain" description="GmrSD restriction endonucleases C-terminal" evidence="1">
    <location>
        <begin position="102"/>
        <end position="178"/>
    </location>
</feature>
<dbReference type="PANTHER" id="PTHR24094">
    <property type="entry name" value="SECRETED PROTEIN"/>
    <property type="match status" value="1"/>
</dbReference>
<sequence length="206" mass="22546">MRTYLTILVILTLAIVPFPTARSHFSIPTLPQRATVLGYDRTAFGPGWAIDGTGCTTRERIVVRDLDSTQCSPDMLPVAQARAGAAATGVDPFTGDVMRREDIEIDHILPVSAAWDLGAHRWDDATRIAFYNDPLNLIAVSSAANQAKSDKLPSEWMPPNRRARCAYGTRIVEVATQYRLPLPAEDVKVIKRACSGVMGLVANQQL</sequence>
<comment type="caution">
    <text evidence="2">The sequence shown here is derived from an EMBL/GenBank/DDBJ whole genome shotgun (WGS) entry which is preliminary data.</text>
</comment>
<evidence type="ECO:0000313" key="3">
    <source>
        <dbReference type="Proteomes" id="UP000591626"/>
    </source>
</evidence>
<accession>A0AAP6XN92</accession>
<reference evidence="2 3" key="1">
    <citation type="submission" date="2020-03" db="EMBL/GenBank/DDBJ databases">
        <title>Draft genome sequences of bacterial isolates from the female urobiome.</title>
        <authorList>
            <person name="Miller-Ensminger T."/>
            <person name="Wolfe A.J."/>
            <person name="Putonti C."/>
        </authorList>
    </citation>
    <scope>NUCLEOTIDE SEQUENCE [LARGE SCALE GENOMIC DNA]</scope>
    <source>
        <strain evidence="2 3">UMB8490</strain>
    </source>
</reference>
<dbReference type="Proteomes" id="UP000591626">
    <property type="component" value="Unassembled WGS sequence"/>
</dbReference>
<dbReference type="Pfam" id="PF07510">
    <property type="entry name" value="GmrSD_C"/>
    <property type="match status" value="1"/>
</dbReference>
<keyword evidence="2" id="KW-0255">Endonuclease</keyword>
<protein>
    <submittedName>
        <fullName evidence="2">HNH endonuclease</fullName>
    </submittedName>
</protein>
<name>A0AAP6XN92_9CORY</name>
<evidence type="ECO:0000313" key="2">
    <source>
        <dbReference type="EMBL" id="NJJ04320.1"/>
    </source>
</evidence>
<dbReference type="PANTHER" id="PTHR24094:SF15">
    <property type="entry name" value="AMP-DEPENDENT SYNTHETASE_LIGASE DOMAIN-CONTAINING PROTEIN-RELATED"/>
    <property type="match status" value="1"/>
</dbReference>
<keyword evidence="2" id="KW-0540">Nuclease</keyword>
<dbReference type="EMBL" id="JAAUVV010000015">
    <property type="protein sequence ID" value="NJJ04320.1"/>
    <property type="molecule type" value="Genomic_DNA"/>
</dbReference>
<dbReference type="AlphaFoldDB" id="A0AAP6XN92"/>
<dbReference type="InterPro" id="IPR011089">
    <property type="entry name" value="GmrSD_C"/>
</dbReference>
<dbReference type="Gene3D" id="1.10.30.50">
    <property type="match status" value="1"/>
</dbReference>
<keyword evidence="2" id="KW-0378">Hydrolase</keyword>
<proteinExistence type="predicted"/>